<dbReference type="Proteomes" id="UP001266305">
    <property type="component" value="Unassembled WGS sequence"/>
</dbReference>
<dbReference type="EMBL" id="JASSZA010000001">
    <property type="protein sequence ID" value="KAK2119124.1"/>
    <property type="molecule type" value="Genomic_DNA"/>
</dbReference>
<gene>
    <name evidence="1" type="ORF">P7K49_000510</name>
</gene>
<accession>A0ABQ9WDL0</accession>
<evidence type="ECO:0000313" key="2">
    <source>
        <dbReference type="Proteomes" id="UP001266305"/>
    </source>
</evidence>
<organism evidence="1 2">
    <name type="scientific">Saguinus oedipus</name>
    <name type="common">Cotton-top tamarin</name>
    <name type="synonym">Oedipomidas oedipus</name>
    <dbReference type="NCBI Taxonomy" id="9490"/>
    <lineage>
        <taxon>Eukaryota</taxon>
        <taxon>Metazoa</taxon>
        <taxon>Chordata</taxon>
        <taxon>Craniata</taxon>
        <taxon>Vertebrata</taxon>
        <taxon>Euteleostomi</taxon>
        <taxon>Mammalia</taxon>
        <taxon>Eutheria</taxon>
        <taxon>Euarchontoglires</taxon>
        <taxon>Primates</taxon>
        <taxon>Haplorrhini</taxon>
        <taxon>Platyrrhini</taxon>
        <taxon>Cebidae</taxon>
        <taxon>Callitrichinae</taxon>
        <taxon>Saguinus</taxon>
    </lineage>
</organism>
<keyword evidence="2" id="KW-1185">Reference proteome</keyword>
<name>A0ABQ9WDL0_SAGOE</name>
<protein>
    <submittedName>
        <fullName evidence="1">Uncharacterized protein</fullName>
    </submittedName>
</protein>
<comment type="caution">
    <text evidence="1">The sequence shown here is derived from an EMBL/GenBank/DDBJ whole genome shotgun (WGS) entry which is preliminary data.</text>
</comment>
<proteinExistence type="predicted"/>
<evidence type="ECO:0000313" key="1">
    <source>
        <dbReference type="EMBL" id="KAK2119124.1"/>
    </source>
</evidence>
<reference evidence="1 2" key="1">
    <citation type="submission" date="2023-05" db="EMBL/GenBank/DDBJ databases">
        <title>B98-5 Cell Line De Novo Hybrid Assembly: An Optical Mapping Approach.</title>
        <authorList>
            <person name="Kananen K."/>
            <person name="Auerbach J.A."/>
            <person name="Kautto E."/>
            <person name="Blachly J.S."/>
        </authorList>
    </citation>
    <scope>NUCLEOTIDE SEQUENCE [LARGE SCALE GENOMIC DNA]</scope>
    <source>
        <strain evidence="1">B95-8</strain>
        <tissue evidence="1">Cell line</tissue>
    </source>
</reference>
<sequence length="57" mass="6343">MPEKRAGAQAAGSSWVYLDNGREHFESDHRPGSWRQIPGSVSGSFRVLRASEGRSQR</sequence>